<dbReference type="InterPro" id="IPR029058">
    <property type="entry name" value="AB_hydrolase_fold"/>
</dbReference>
<sequence>MVPTVVAPRTTVSNSASSTKSLCSTSPSTTLTHPSQLAPWIPNKTFESFLPKIDEVVAYFKSEHGVTKFGAMGYCMGAWIVAKYSATRGNVLSAGISFHPSWVFEHLFHGEGSGVKIAEQITVPQLILTAGNDVEWIKPGGDVDKILASRGVPSVLREFPDVLHGWVIRGDLSDPVIAEAYRAAWDDEALPFLKKFLA</sequence>
<feature type="compositionally biased region" description="Low complexity" evidence="1">
    <location>
        <begin position="13"/>
        <end position="29"/>
    </location>
</feature>
<protein>
    <recommendedName>
        <fullName evidence="2">Dienelactone hydrolase domain-containing protein</fullName>
    </recommendedName>
</protein>
<reference evidence="3 4" key="1">
    <citation type="submission" date="2019-07" db="EMBL/GenBank/DDBJ databases">
        <title>Genomics analysis of Aphanomyces spp. identifies a new class of oomycete effector associated with host adaptation.</title>
        <authorList>
            <person name="Gaulin E."/>
        </authorList>
    </citation>
    <scope>NUCLEOTIDE SEQUENCE [LARGE SCALE GENOMIC DNA]</scope>
    <source>
        <strain evidence="3 4">ATCC 201684</strain>
    </source>
</reference>
<dbReference type="VEuPathDB" id="FungiDB:AeMF1_014553"/>
<accession>A0A6G0WPA5</accession>
<feature type="domain" description="Dienelactone hydrolase" evidence="2">
    <location>
        <begin position="46"/>
        <end position="194"/>
    </location>
</feature>
<evidence type="ECO:0000256" key="1">
    <source>
        <dbReference type="SAM" id="MobiDB-lite"/>
    </source>
</evidence>
<dbReference type="Pfam" id="PF01738">
    <property type="entry name" value="DLH"/>
    <property type="match status" value="1"/>
</dbReference>
<dbReference type="PANTHER" id="PTHR17630:SF44">
    <property type="entry name" value="PROTEIN AIM2"/>
    <property type="match status" value="1"/>
</dbReference>
<dbReference type="InterPro" id="IPR002925">
    <property type="entry name" value="Dienelactn_hydro"/>
</dbReference>
<gene>
    <name evidence="3" type="ORF">Ae201684_013195</name>
</gene>
<feature type="region of interest" description="Disordered" evidence="1">
    <location>
        <begin position="1"/>
        <end position="29"/>
    </location>
</feature>
<evidence type="ECO:0000259" key="2">
    <source>
        <dbReference type="Pfam" id="PF01738"/>
    </source>
</evidence>
<dbReference type="Proteomes" id="UP000481153">
    <property type="component" value="Unassembled WGS sequence"/>
</dbReference>
<evidence type="ECO:0000313" key="3">
    <source>
        <dbReference type="EMBL" id="KAF0729218.1"/>
    </source>
</evidence>
<dbReference type="PANTHER" id="PTHR17630">
    <property type="entry name" value="DIENELACTONE HYDROLASE"/>
    <property type="match status" value="1"/>
</dbReference>
<keyword evidence="4" id="KW-1185">Reference proteome</keyword>
<dbReference type="GO" id="GO:0016787">
    <property type="term" value="F:hydrolase activity"/>
    <property type="evidence" value="ECO:0007669"/>
    <property type="project" value="InterPro"/>
</dbReference>
<proteinExistence type="predicted"/>
<dbReference type="EMBL" id="VJMJ01000167">
    <property type="protein sequence ID" value="KAF0729218.1"/>
    <property type="molecule type" value="Genomic_DNA"/>
</dbReference>
<organism evidence="3 4">
    <name type="scientific">Aphanomyces euteiches</name>
    <dbReference type="NCBI Taxonomy" id="100861"/>
    <lineage>
        <taxon>Eukaryota</taxon>
        <taxon>Sar</taxon>
        <taxon>Stramenopiles</taxon>
        <taxon>Oomycota</taxon>
        <taxon>Saprolegniomycetes</taxon>
        <taxon>Saprolegniales</taxon>
        <taxon>Verrucalvaceae</taxon>
        <taxon>Aphanomyces</taxon>
    </lineage>
</organism>
<name>A0A6G0WPA5_9STRA</name>
<comment type="caution">
    <text evidence="3">The sequence shown here is derived from an EMBL/GenBank/DDBJ whole genome shotgun (WGS) entry which is preliminary data.</text>
</comment>
<dbReference type="Gene3D" id="3.40.50.1820">
    <property type="entry name" value="alpha/beta hydrolase"/>
    <property type="match status" value="1"/>
</dbReference>
<dbReference type="AlphaFoldDB" id="A0A6G0WPA5"/>
<dbReference type="SUPFAM" id="SSF53474">
    <property type="entry name" value="alpha/beta-Hydrolases"/>
    <property type="match status" value="1"/>
</dbReference>
<evidence type="ECO:0000313" key="4">
    <source>
        <dbReference type="Proteomes" id="UP000481153"/>
    </source>
</evidence>